<dbReference type="InterPro" id="IPR011024">
    <property type="entry name" value="G_crystallin-like"/>
</dbReference>
<accession>A0ABP1S5B2</accession>
<feature type="signal peptide" evidence="1">
    <location>
        <begin position="1"/>
        <end position="24"/>
    </location>
</feature>
<dbReference type="Proteomes" id="UP001642540">
    <property type="component" value="Unassembled WGS sequence"/>
</dbReference>
<feature type="chain" id="PRO_5046335191" evidence="1">
    <location>
        <begin position="25"/>
        <end position="208"/>
    </location>
</feature>
<comment type="caution">
    <text evidence="2">The sequence shown here is derived from an EMBL/GenBank/DDBJ whole genome shotgun (WGS) entry which is preliminary data.</text>
</comment>
<gene>
    <name evidence="2" type="ORF">ODALV1_LOCUS29547</name>
</gene>
<keyword evidence="3" id="KW-1185">Reference proteome</keyword>
<evidence type="ECO:0000256" key="1">
    <source>
        <dbReference type="SAM" id="SignalP"/>
    </source>
</evidence>
<sequence>MSVVGVTQVLWVLILSILILICNSQVQFYKDAHFIGEMYTVLPTSDCINIPDDFGGVNGSVKISEKGCIAVYMFKDCKWNGYVVNKDERLLADLANKYSAIKSQCFSVSSFRACTDMESSTKVNFDYSEDNGGKVVIPFRDICKCTNLPTFKSKKEWRSVYTYGNCFHRYSKKYCVGEVNTGHEIQDDFFESRWRSIKPCHIPKHCKM</sequence>
<name>A0ABP1S5B2_9HEXA</name>
<dbReference type="SUPFAM" id="SSF49695">
    <property type="entry name" value="gamma-Crystallin-like"/>
    <property type="match status" value="1"/>
</dbReference>
<dbReference type="EMBL" id="CAXLJM020000156">
    <property type="protein sequence ID" value="CAL8143413.1"/>
    <property type="molecule type" value="Genomic_DNA"/>
</dbReference>
<proteinExistence type="predicted"/>
<evidence type="ECO:0000313" key="2">
    <source>
        <dbReference type="EMBL" id="CAL8143413.1"/>
    </source>
</evidence>
<keyword evidence="1" id="KW-0732">Signal</keyword>
<organism evidence="2 3">
    <name type="scientific">Orchesella dallaii</name>
    <dbReference type="NCBI Taxonomy" id="48710"/>
    <lineage>
        <taxon>Eukaryota</taxon>
        <taxon>Metazoa</taxon>
        <taxon>Ecdysozoa</taxon>
        <taxon>Arthropoda</taxon>
        <taxon>Hexapoda</taxon>
        <taxon>Collembola</taxon>
        <taxon>Entomobryomorpha</taxon>
        <taxon>Entomobryoidea</taxon>
        <taxon>Orchesellidae</taxon>
        <taxon>Orchesellinae</taxon>
        <taxon>Orchesella</taxon>
    </lineage>
</organism>
<reference evidence="2 3" key="1">
    <citation type="submission" date="2024-08" db="EMBL/GenBank/DDBJ databases">
        <authorList>
            <person name="Cucini C."/>
            <person name="Frati F."/>
        </authorList>
    </citation>
    <scope>NUCLEOTIDE SEQUENCE [LARGE SCALE GENOMIC DNA]</scope>
</reference>
<evidence type="ECO:0000313" key="3">
    <source>
        <dbReference type="Proteomes" id="UP001642540"/>
    </source>
</evidence>
<protein>
    <submittedName>
        <fullName evidence="2">Uncharacterized protein</fullName>
    </submittedName>
</protein>